<dbReference type="PANTHER" id="PTHR35910">
    <property type="entry name" value="2EXR DOMAIN-CONTAINING PROTEIN"/>
    <property type="match status" value="1"/>
</dbReference>
<comment type="caution">
    <text evidence="4">The sequence shown here is derived from an EMBL/GenBank/DDBJ whole genome shotgun (WGS) entry which is preliminary data.</text>
</comment>
<feature type="region of interest" description="Disordered" evidence="2">
    <location>
        <begin position="1"/>
        <end position="21"/>
    </location>
</feature>
<dbReference type="OrthoDB" id="3473305at2759"/>
<reference evidence="4" key="1">
    <citation type="submission" date="2021-02" db="EMBL/GenBank/DDBJ databases">
        <title>Genome sequence Cadophora malorum strain M34.</title>
        <authorList>
            <person name="Stefanovic E."/>
            <person name="Vu D."/>
            <person name="Scully C."/>
            <person name="Dijksterhuis J."/>
            <person name="Roader J."/>
            <person name="Houbraken J."/>
        </authorList>
    </citation>
    <scope>NUCLEOTIDE SEQUENCE</scope>
    <source>
        <strain evidence="4">M34</strain>
    </source>
</reference>
<keyword evidence="1" id="KW-0175">Coiled coil</keyword>
<sequence length="341" mass="39594">MVTLSSPTTPSSIPPDTPPLTLSSLVSTETSPAKLEETSLRIEKLQFMLKHLQNLKKQIEASEREPGTATTFPKFSKLPVELRLKVFQEVLFTQEIFAIGWEMFRDVNGNLEDWRDPGWDDERPRIGSWLDFKVQALQITSKASLLGVNAEARTEALKFLRIFELHGKHTWFNVDVDTAWLPRFNRWDGEMRDEGFLVDHQLQRVKLRYKSWVEPLNEGIPYTTSNIYRQFGEKGLRGLVLTLGIKDFCLTAGKKSITKDTQPSDFYYFQDSANAVDDKISWQMLEQEEIERMRDWNNERLKDREYLGTGKYCHGSDGHPTLTIYRATRYRVTGLDYRRVG</sequence>
<protein>
    <recommendedName>
        <fullName evidence="3">2EXR domain-containing protein</fullName>
    </recommendedName>
</protein>
<evidence type="ECO:0000313" key="4">
    <source>
        <dbReference type="EMBL" id="KAG4413508.1"/>
    </source>
</evidence>
<organism evidence="4 5">
    <name type="scientific">Cadophora malorum</name>
    <dbReference type="NCBI Taxonomy" id="108018"/>
    <lineage>
        <taxon>Eukaryota</taxon>
        <taxon>Fungi</taxon>
        <taxon>Dikarya</taxon>
        <taxon>Ascomycota</taxon>
        <taxon>Pezizomycotina</taxon>
        <taxon>Leotiomycetes</taxon>
        <taxon>Helotiales</taxon>
        <taxon>Ploettnerulaceae</taxon>
        <taxon>Cadophora</taxon>
    </lineage>
</organism>
<feature type="compositionally biased region" description="Low complexity" evidence="2">
    <location>
        <begin position="1"/>
        <end position="11"/>
    </location>
</feature>
<gene>
    <name evidence="4" type="ORF">IFR04_013373</name>
</gene>
<feature type="domain" description="2EXR" evidence="3">
    <location>
        <begin position="72"/>
        <end position="178"/>
    </location>
</feature>
<feature type="coiled-coil region" evidence="1">
    <location>
        <begin position="35"/>
        <end position="65"/>
    </location>
</feature>
<dbReference type="Pfam" id="PF20150">
    <property type="entry name" value="2EXR"/>
    <property type="match status" value="1"/>
</dbReference>
<evidence type="ECO:0000256" key="1">
    <source>
        <dbReference type="SAM" id="Coils"/>
    </source>
</evidence>
<dbReference type="Proteomes" id="UP000664132">
    <property type="component" value="Unassembled WGS sequence"/>
</dbReference>
<evidence type="ECO:0000256" key="2">
    <source>
        <dbReference type="SAM" id="MobiDB-lite"/>
    </source>
</evidence>
<dbReference type="AlphaFoldDB" id="A0A8H7T772"/>
<accession>A0A8H7T772</accession>
<dbReference type="EMBL" id="JAFJYH010000311">
    <property type="protein sequence ID" value="KAG4413508.1"/>
    <property type="molecule type" value="Genomic_DNA"/>
</dbReference>
<evidence type="ECO:0000313" key="5">
    <source>
        <dbReference type="Proteomes" id="UP000664132"/>
    </source>
</evidence>
<name>A0A8H7T772_9HELO</name>
<dbReference type="InterPro" id="IPR045518">
    <property type="entry name" value="2EXR"/>
</dbReference>
<dbReference type="PANTHER" id="PTHR35910:SF6">
    <property type="entry name" value="2EXR DOMAIN-CONTAINING PROTEIN"/>
    <property type="match status" value="1"/>
</dbReference>
<keyword evidence="5" id="KW-1185">Reference proteome</keyword>
<proteinExistence type="predicted"/>
<evidence type="ECO:0000259" key="3">
    <source>
        <dbReference type="Pfam" id="PF20150"/>
    </source>
</evidence>